<dbReference type="PROSITE" id="PS50948">
    <property type="entry name" value="PAN"/>
    <property type="match status" value="1"/>
</dbReference>
<evidence type="ECO:0000259" key="1">
    <source>
        <dbReference type="PROSITE" id="PS50948"/>
    </source>
</evidence>
<feature type="domain" description="Apple" evidence="1">
    <location>
        <begin position="25"/>
        <end position="109"/>
    </location>
</feature>
<dbReference type="CDD" id="cd01098">
    <property type="entry name" value="PAN_AP_plant"/>
    <property type="match status" value="1"/>
</dbReference>
<dbReference type="Pfam" id="PF08276">
    <property type="entry name" value="PAN_2"/>
    <property type="match status" value="1"/>
</dbReference>
<keyword evidence="3" id="KW-1185">Reference proteome</keyword>
<accession>A0ABQ9AGJ2</accession>
<evidence type="ECO:0000313" key="3">
    <source>
        <dbReference type="Proteomes" id="UP001141253"/>
    </source>
</evidence>
<dbReference type="PANTHER" id="PTHR32444:SF198">
    <property type="entry name" value="BULB-TYPE LECTIN DOMAIN-CONTAINING PROTEIN"/>
    <property type="match status" value="1"/>
</dbReference>
<name>A0ABQ9AGJ2_9ROSI</name>
<reference evidence="2" key="1">
    <citation type="submission" date="2022-10" db="EMBL/GenBank/DDBJ databases">
        <authorList>
            <person name="Hyden B.L."/>
            <person name="Feng K."/>
            <person name="Yates T."/>
            <person name="Jawdy S."/>
            <person name="Smart L.B."/>
            <person name="Muchero W."/>
        </authorList>
    </citation>
    <scope>NUCLEOTIDE SEQUENCE</scope>
    <source>
        <tissue evidence="2">Shoot tip</tissue>
    </source>
</reference>
<dbReference type="EMBL" id="JAPFFI010000021">
    <property type="protein sequence ID" value="KAJ6333650.1"/>
    <property type="molecule type" value="Genomic_DNA"/>
</dbReference>
<evidence type="ECO:0000313" key="2">
    <source>
        <dbReference type="EMBL" id="KAJ6333650.1"/>
    </source>
</evidence>
<comment type="caution">
    <text evidence="2">The sequence shown here is derived from an EMBL/GenBank/DDBJ whole genome shotgun (WGS) entry which is preliminary data.</text>
</comment>
<dbReference type="InterPro" id="IPR003609">
    <property type="entry name" value="Pan_app"/>
</dbReference>
<reference evidence="2" key="2">
    <citation type="journal article" date="2023" name="Int. J. Mol. Sci.">
        <title>De Novo Assembly and Annotation of 11 Diverse Shrub Willow (Salix) Genomes Reveals Novel Gene Organization in Sex-Linked Regions.</title>
        <authorList>
            <person name="Hyden B."/>
            <person name="Feng K."/>
            <person name="Yates T.B."/>
            <person name="Jawdy S."/>
            <person name="Cereghino C."/>
            <person name="Smart L.B."/>
            <person name="Muchero W."/>
        </authorList>
    </citation>
    <scope>NUCLEOTIDE SEQUENCE</scope>
    <source>
        <tissue evidence="2">Shoot tip</tissue>
    </source>
</reference>
<gene>
    <name evidence="2" type="ORF">OIU77_009508</name>
</gene>
<dbReference type="Proteomes" id="UP001141253">
    <property type="component" value="Chromosome 11"/>
</dbReference>
<dbReference type="SMART" id="SM00473">
    <property type="entry name" value="PAN_AP"/>
    <property type="match status" value="1"/>
</dbReference>
<dbReference type="PANTHER" id="PTHR32444">
    <property type="entry name" value="BULB-TYPE LECTIN DOMAIN-CONTAINING PROTEIN"/>
    <property type="match status" value="1"/>
</dbReference>
<protein>
    <recommendedName>
        <fullName evidence="1">Apple domain-containing protein</fullName>
    </recommendedName>
</protein>
<sequence length="115" mass="12627">MNDSSGMMTISEDGNLVVSNGQGECDRIRNGSEVGKEDGFMKLETMKVPTFADYLPSGSEQACKDECLKNCSCVAYSHYNGFGCMLWTGNLIDIQKFSEEGTDLNIRLAYTEIGN</sequence>
<proteinExistence type="predicted"/>
<organism evidence="2 3">
    <name type="scientific">Salix suchowensis</name>
    <dbReference type="NCBI Taxonomy" id="1278906"/>
    <lineage>
        <taxon>Eukaryota</taxon>
        <taxon>Viridiplantae</taxon>
        <taxon>Streptophyta</taxon>
        <taxon>Embryophyta</taxon>
        <taxon>Tracheophyta</taxon>
        <taxon>Spermatophyta</taxon>
        <taxon>Magnoliopsida</taxon>
        <taxon>eudicotyledons</taxon>
        <taxon>Gunneridae</taxon>
        <taxon>Pentapetalae</taxon>
        <taxon>rosids</taxon>
        <taxon>fabids</taxon>
        <taxon>Malpighiales</taxon>
        <taxon>Salicaceae</taxon>
        <taxon>Saliceae</taxon>
        <taxon>Salix</taxon>
    </lineage>
</organism>